<keyword evidence="2" id="KW-1185">Reference proteome</keyword>
<sequence length="88" mass="10293">MRVESARMDTTRRFVRICGERGNGFIEFEFAIGEPEVFVEMILTREALTEFCAANRVEMLPPRDPDTPQGDWDWRLADATHTRFRQAQ</sequence>
<dbReference type="AlphaFoldDB" id="A0A323UWP8"/>
<accession>A0A323UWP8</accession>
<gene>
    <name evidence="1" type="ORF">DNK49_10035</name>
</gene>
<dbReference type="EMBL" id="QKOE01000005">
    <property type="protein sequence ID" value="PZA16969.1"/>
    <property type="molecule type" value="Genomic_DNA"/>
</dbReference>
<proteinExistence type="predicted"/>
<dbReference type="RefSeq" id="WP_110524193.1">
    <property type="nucleotide sequence ID" value="NZ_QKOE01000005.1"/>
</dbReference>
<name>A0A323UWP8_9RHOO</name>
<dbReference type="Proteomes" id="UP000248259">
    <property type="component" value="Unassembled WGS sequence"/>
</dbReference>
<comment type="caution">
    <text evidence="1">The sequence shown here is derived from an EMBL/GenBank/DDBJ whole genome shotgun (WGS) entry which is preliminary data.</text>
</comment>
<dbReference type="InterPro" id="IPR010353">
    <property type="entry name" value="DmpK"/>
</dbReference>
<evidence type="ECO:0000313" key="1">
    <source>
        <dbReference type="EMBL" id="PZA16969.1"/>
    </source>
</evidence>
<dbReference type="OrthoDB" id="8564678at2"/>
<reference evidence="1 2" key="1">
    <citation type="submission" date="2018-06" db="EMBL/GenBank/DDBJ databases">
        <title>Azoarcus communis strain SWub3 genome.</title>
        <authorList>
            <person name="Zorraquino Salvo V."/>
            <person name="Toubiana D."/>
            <person name="Blumwald E."/>
        </authorList>
    </citation>
    <scope>NUCLEOTIDE SEQUENCE [LARGE SCALE GENOMIC DNA]</scope>
    <source>
        <strain evidence="1 2">SWub3</strain>
    </source>
</reference>
<dbReference type="Pfam" id="PF06099">
    <property type="entry name" value="Phenol_hyd_sub"/>
    <property type="match status" value="1"/>
</dbReference>
<evidence type="ECO:0000313" key="2">
    <source>
        <dbReference type="Proteomes" id="UP000248259"/>
    </source>
</evidence>
<organism evidence="1 2">
    <name type="scientific">Parazoarcus communis SWub3 = DSM 12120</name>
    <dbReference type="NCBI Taxonomy" id="1121029"/>
    <lineage>
        <taxon>Bacteria</taxon>
        <taxon>Pseudomonadati</taxon>
        <taxon>Pseudomonadota</taxon>
        <taxon>Betaproteobacteria</taxon>
        <taxon>Rhodocyclales</taxon>
        <taxon>Zoogloeaceae</taxon>
        <taxon>Parazoarcus</taxon>
    </lineage>
</organism>
<protein>
    <submittedName>
        <fullName evidence="1">Phenol hydroxylase</fullName>
    </submittedName>
</protein>